<organism evidence="1 2">
    <name type="scientific">Acaulospora colombiana</name>
    <dbReference type="NCBI Taxonomy" id="27376"/>
    <lineage>
        <taxon>Eukaryota</taxon>
        <taxon>Fungi</taxon>
        <taxon>Fungi incertae sedis</taxon>
        <taxon>Mucoromycota</taxon>
        <taxon>Glomeromycotina</taxon>
        <taxon>Glomeromycetes</taxon>
        <taxon>Diversisporales</taxon>
        <taxon>Acaulosporaceae</taxon>
        <taxon>Acaulospora</taxon>
    </lineage>
</organism>
<protein>
    <submittedName>
        <fullName evidence="1">442_t:CDS:1</fullName>
    </submittedName>
</protein>
<reference evidence="1" key="1">
    <citation type="submission" date="2021-06" db="EMBL/GenBank/DDBJ databases">
        <authorList>
            <person name="Kallberg Y."/>
            <person name="Tangrot J."/>
            <person name="Rosling A."/>
        </authorList>
    </citation>
    <scope>NUCLEOTIDE SEQUENCE</scope>
    <source>
        <strain evidence="1">CL356</strain>
    </source>
</reference>
<evidence type="ECO:0000313" key="1">
    <source>
        <dbReference type="EMBL" id="CAG8563639.1"/>
    </source>
</evidence>
<sequence>MDDFVMTIEASEEEIVEDEYSSDQEKKSKSDKISKQKKQLKSSKISNINSSIDKVKVVQNGVKKNEIDIINPNFTFFDGSNSHSYVEQDWDFQAAKAGLRDKIPTIDEIIESRRKDIKKFEGKNPSSREINGQKETEKSKKVEDRIINGNGVEEGVDKNSIFSEEESRIHFDEDDDHLDDGFGAEAQEFIDEEGSLSEGEIETEQESNHSDYPSDQNVSDDDYSDEEKETEYERQRKKEYFADASEVVPNKIVESFQTMNLSRPILRGLSKLGFIQPTLIQIKTIPIALMGKDICGGAITGSGKTIAFLVPVMERLLYRPRKTPTVRVLILVPTRELALQCHSVSTKLAEFTDITSCGLSLKKQEVELRTRPDIVIATPGRLIDHARNSPSFTLDTIEILIIDEADRMLEDGFSDELNEIVKSCPKSRQTMLFSATMTDNIDELIRLSLNHPVRLMIDSTKATAAKLIQEFVRIRKHREEDRAAMLLVLCKHIFHHRVIIFLRSKAMAHNMRIIFGLLGLKAAELHGSLSQEQRLGSLEAFKDGKVDFLLATDLASRGLDIKGIDTVINYEMPQSYNHYVHRVGRTARAGRNGRSVTLAGEADRKILKSIIRNTPKDQIKRRTLDVKSVAEFRENIAKLKEQVKEILQEEKEVKIMRQAEMELQKNQNLLIHEKEIYSRPARTWFQSEQKKQLSKSIATGQYNDKFESEESTKKRKRETDAEELKKSKKKYAGMSRSKKRRIQMREQNEDKTNEASIMKSIRAAKKAKRPTKIIKILPEKSLKGLSKKTTKVKKPGGKAVFDNDLADSTKKKAFSI</sequence>
<dbReference type="Proteomes" id="UP000789525">
    <property type="component" value="Unassembled WGS sequence"/>
</dbReference>
<feature type="non-terminal residue" evidence="1">
    <location>
        <position position="816"/>
    </location>
</feature>
<accession>A0ACA9M2T6</accession>
<gene>
    <name evidence="1" type="ORF">ACOLOM_LOCUS5328</name>
</gene>
<evidence type="ECO:0000313" key="2">
    <source>
        <dbReference type="Proteomes" id="UP000789525"/>
    </source>
</evidence>
<comment type="caution">
    <text evidence="1">The sequence shown here is derived from an EMBL/GenBank/DDBJ whole genome shotgun (WGS) entry which is preliminary data.</text>
</comment>
<proteinExistence type="predicted"/>
<dbReference type="EMBL" id="CAJVPT010009665">
    <property type="protein sequence ID" value="CAG8563639.1"/>
    <property type="molecule type" value="Genomic_DNA"/>
</dbReference>
<keyword evidence="2" id="KW-1185">Reference proteome</keyword>
<name>A0ACA9M2T6_9GLOM</name>